<evidence type="ECO:0000313" key="3">
    <source>
        <dbReference type="Proteomes" id="UP000823399"/>
    </source>
</evidence>
<accession>A0A9P7EY46</accession>
<reference evidence="2" key="1">
    <citation type="journal article" date="2020" name="New Phytol.">
        <title>Comparative genomics reveals dynamic genome evolution in host specialist ectomycorrhizal fungi.</title>
        <authorList>
            <person name="Lofgren L.A."/>
            <person name="Nguyen N.H."/>
            <person name="Vilgalys R."/>
            <person name="Ruytinx J."/>
            <person name="Liao H.L."/>
            <person name="Branco S."/>
            <person name="Kuo A."/>
            <person name="LaButti K."/>
            <person name="Lipzen A."/>
            <person name="Andreopoulos W."/>
            <person name="Pangilinan J."/>
            <person name="Riley R."/>
            <person name="Hundley H."/>
            <person name="Na H."/>
            <person name="Barry K."/>
            <person name="Grigoriev I.V."/>
            <person name="Stajich J.E."/>
            <person name="Kennedy P.G."/>
        </authorList>
    </citation>
    <scope>NUCLEOTIDE SEQUENCE</scope>
    <source>
        <strain evidence="2">FC423</strain>
    </source>
</reference>
<keyword evidence="3" id="KW-1185">Reference proteome</keyword>
<organism evidence="2 3">
    <name type="scientific">Suillus discolor</name>
    <dbReference type="NCBI Taxonomy" id="1912936"/>
    <lineage>
        <taxon>Eukaryota</taxon>
        <taxon>Fungi</taxon>
        <taxon>Dikarya</taxon>
        <taxon>Basidiomycota</taxon>
        <taxon>Agaricomycotina</taxon>
        <taxon>Agaricomycetes</taxon>
        <taxon>Agaricomycetidae</taxon>
        <taxon>Boletales</taxon>
        <taxon>Suillineae</taxon>
        <taxon>Suillaceae</taxon>
        <taxon>Suillus</taxon>
    </lineage>
</organism>
<keyword evidence="1" id="KW-0732">Signal</keyword>
<dbReference type="GeneID" id="64696479"/>
<feature type="signal peptide" evidence="1">
    <location>
        <begin position="1"/>
        <end position="44"/>
    </location>
</feature>
<protein>
    <submittedName>
        <fullName evidence="2">Uncharacterized protein</fullName>
    </submittedName>
</protein>
<dbReference type="AlphaFoldDB" id="A0A9P7EY46"/>
<feature type="chain" id="PRO_5040164735" evidence="1">
    <location>
        <begin position="45"/>
        <end position="143"/>
    </location>
</feature>
<name>A0A9P7EY46_9AGAM</name>
<dbReference type="OrthoDB" id="10631958at2759"/>
<evidence type="ECO:0000256" key="1">
    <source>
        <dbReference type="SAM" id="SignalP"/>
    </source>
</evidence>
<gene>
    <name evidence="2" type="ORF">F5147DRAFT_657142</name>
</gene>
<proteinExistence type="predicted"/>
<comment type="caution">
    <text evidence="2">The sequence shown here is derived from an EMBL/GenBank/DDBJ whole genome shotgun (WGS) entry which is preliminary data.</text>
</comment>
<evidence type="ECO:0000313" key="2">
    <source>
        <dbReference type="EMBL" id="KAG2094670.1"/>
    </source>
</evidence>
<dbReference type="EMBL" id="JABBWM010000078">
    <property type="protein sequence ID" value="KAG2094670.1"/>
    <property type="molecule type" value="Genomic_DNA"/>
</dbReference>
<dbReference type="Proteomes" id="UP000823399">
    <property type="component" value="Unassembled WGS sequence"/>
</dbReference>
<dbReference type="RefSeq" id="XP_041287632.1">
    <property type="nucleotide sequence ID" value="XM_041434220.1"/>
</dbReference>
<sequence>MDAPASSEIIQRPRTSNILHAPLVRKQLLRALFVLVVHVSYVEAANGRHSSSNEVDQCREPEDIQTTLDTDLFDDEADSNMSEDLVEAHLGQLTETSVMDVDKRKREDGQGNQVVCLIMQIEVGDKFILRAHPAIGKVLLSRS</sequence>